<gene>
    <name evidence="1" type="ORF">SCF082_LOCUS42374</name>
</gene>
<organism evidence="1 2">
    <name type="scientific">Durusdinium trenchii</name>
    <dbReference type="NCBI Taxonomy" id="1381693"/>
    <lineage>
        <taxon>Eukaryota</taxon>
        <taxon>Sar</taxon>
        <taxon>Alveolata</taxon>
        <taxon>Dinophyceae</taxon>
        <taxon>Suessiales</taxon>
        <taxon>Symbiodiniaceae</taxon>
        <taxon>Durusdinium</taxon>
    </lineage>
</organism>
<evidence type="ECO:0000313" key="1">
    <source>
        <dbReference type="EMBL" id="CAK9089823.1"/>
    </source>
</evidence>
<sequence length="200" mass="22722">MPSKSLEMQVLKRGRQRKRQVDLAEDATVQDILAKLAQLSGAPRSGLFVAEHRNAAKVRLFAGEAPVGNFEVGGLESVEELPEVIHVQRQKVSMQESEALELLDELLALYNQADIQQKVKELQQLFLTENRDRRHYGLRVDEIVQLQRLPVLEKHGLRSVTDMYKAFEGPLNEDPRLIAKQAEIYTTLGQDLTWLPAKET</sequence>
<keyword evidence="2" id="KW-1185">Reference proteome</keyword>
<proteinExistence type="predicted"/>
<dbReference type="EMBL" id="CAXAMM010039906">
    <property type="protein sequence ID" value="CAK9089823.1"/>
    <property type="molecule type" value="Genomic_DNA"/>
</dbReference>
<accession>A0ABP0QNH2</accession>
<reference evidence="1 2" key="1">
    <citation type="submission" date="2024-02" db="EMBL/GenBank/DDBJ databases">
        <authorList>
            <person name="Chen Y."/>
            <person name="Shah S."/>
            <person name="Dougan E. K."/>
            <person name="Thang M."/>
            <person name="Chan C."/>
        </authorList>
    </citation>
    <scope>NUCLEOTIDE SEQUENCE [LARGE SCALE GENOMIC DNA]</scope>
</reference>
<protein>
    <submittedName>
        <fullName evidence="1">Uncharacterized protein</fullName>
    </submittedName>
</protein>
<dbReference type="Proteomes" id="UP001642464">
    <property type="component" value="Unassembled WGS sequence"/>
</dbReference>
<evidence type="ECO:0000313" key="2">
    <source>
        <dbReference type="Proteomes" id="UP001642464"/>
    </source>
</evidence>
<comment type="caution">
    <text evidence="1">The sequence shown here is derived from an EMBL/GenBank/DDBJ whole genome shotgun (WGS) entry which is preliminary data.</text>
</comment>
<name>A0ABP0QNH2_9DINO</name>